<gene>
    <name evidence="1" type="ORF">DU428_05905</name>
</gene>
<dbReference type="Pfam" id="PF08907">
    <property type="entry name" value="DUF1853"/>
    <property type="match status" value="1"/>
</dbReference>
<dbReference type="Proteomes" id="UP000252249">
    <property type="component" value="Unassembled WGS sequence"/>
</dbReference>
<protein>
    <submittedName>
        <fullName evidence="1">DUF1853 family protein</fullName>
    </submittedName>
</protein>
<organism evidence="1 2">
    <name type="scientific">Oceanihabitans sediminis</name>
    <dbReference type="NCBI Taxonomy" id="1812012"/>
    <lineage>
        <taxon>Bacteria</taxon>
        <taxon>Pseudomonadati</taxon>
        <taxon>Bacteroidota</taxon>
        <taxon>Flavobacteriia</taxon>
        <taxon>Flavobacteriales</taxon>
        <taxon>Flavobacteriaceae</taxon>
        <taxon>Oceanihabitans</taxon>
    </lineage>
</organism>
<sequence length="266" mass="31347">MTNLRNPYLGFINTPNLWENASDFGLDQLEISSKDFQFHNSLEQRLRLGKLVERFVSHQLEHDKDTSILAENIQIQDRKITKGELDCLLKQKKSPIHLEVIYKFYLYDATVGTTEIDHWIGPNRKDSLNQKLNKLKEKQLPLLYHPLTKPLLQSLDLDVTKIQQKVNFKAQLFIPLNKQNQEFKIINKSCIKGFYINQQELQKFKDCKFYIPKKIDWLSEVNPQVNWLNFDAFSEELSSLLSKSLSPMCWLKSPNGKTQKCFVVWW</sequence>
<keyword evidence="2" id="KW-1185">Reference proteome</keyword>
<dbReference type="InterPro" id="IPR015003">
    <property type="entry name" value="DUF1853"/>
</dbReference>
<proteinExistence type="predicted"/>
<evidence type="ECO:0000313" key="1">
    <source>
        <dbReference type="EMBL" id="RCU57329.1"/>
    </source>
</evidence>
<dbReference type="AlphaFoldDB" id="A0A368P6B5"/>
<name>A0A368P6B5_9FLAO</name>
<dbReference type="RefSeq" id="WP_072348996.1">
    <property type="nucleotide sequence ID" value="NZ_JAWVXR010000002.1"/>
</dbReference>
<evidence type="ECO:0000313" key="2">
    <source>
        <dbReference type="Proteomes" id="UP000252249"/>
    </source>
</evidence>
<dbReference type="EMBL" id="QPIG01000002">
    <property type="protein sequence ID" value="RCU57329.1"/>
    <property type="molecule type" value="Genomic_DNA"/>
</dbReference>
<reference evidence="1 2" key="1">
    <citation type="submission" date="2018-07" db="EMBL/GenBank/DDBJ databases">
        <title>Oceanihabitans testaceum sp. nov., isolated from marine sediment.</title>
        <authorList>
            <person name="Li C.-M."/>
        </authorList>
    </citation>
    <scope>NUCLEOTIDE SEQUENCE [LARGE SCALE GENOMIC DNA]</scope>
    <source>
        <strain evidence="1 2">S9-10</strain>
    </source>
</reference>
<accession>A0A368P6B5</accession>
<comment type="caution">
    <text evidence="1">The sequence shown here is derived from an EMBL/GenBank/DDBJ whole genome shotgun (WGS) entry which is preliminary data.</text>
</comment>
<dbReference type="OrthoDB" id="1466769at2"/>